<dbReference type="Gene3D" id="3.40.50.1370">
    <property type="entry name" value="Aspartate/ornithine carbamoyltransferase"/>
    <property type="match status" value="2"/>
</dbReference>
<dbReference type="Pfam" id="PF00185">
    <property type="entry name" value="OTCace"/>
    <property type="match status" value="1"/>
</dbReference>
<keyword evidence="6" id="KW-0963">Cytoplasm</keyword>
<dbReference type="InterPro" id="IPR006132">
    <property type="entry name" value="Asp/Orn_carbamoyltranf_P-bd"/>
</dbReference>
<feature type="binding site" evidence="6">
    <location>
        <begin position="133"/>
        <end position="136"/>
    </location>
    <ligand>
        <name>carbamoyl phosphate</name>
        <dbReference type="ChEBI" id="CHEBI:58228"/>
    </ligand>
</feature>
<dbReference type="PANTHER" id="PTHR45753">
    <property type="entry name" value="ORNITHINE CARBAMOYLTRANSFERASE, MITOCHONDRIAL"/>
    <property type="match status" value="1"/>
</dbReference>
<feature type="binding site" evidence="6">
    <location>
        <begin position="272"/>
        <end position="273"/>
    </location>
    <ligand>
        <name>carbamoyl phosphate</name>
        <dbReference type="ChEBI" id="CHEBI:58228"/>
    </ligand>
</feature>
<comment type="similarity">
    <text evidence="2 6">Belongs to the aspartate/ornithine carbamoyltransferase superfamily. OTCase family.</text>
</comment>
<dbReference type="HAMAP" id="MF_01109">
    <property type="entry name" value="OTCase"/>
    <property type="match status" value="1"/>
</dbReference>
<feature type="binding site" evidence="6">
    <location>
        <position position="166"/>
    </location>
    <ligand>
        <name>L-ornithine</name>
        <dbReference type="ChEBI" id="CHEBI:46911"/>
    </ligand>
</feature>
<dbReference type="PANTHER" id="PTHR45753:SF2">
    <property type="entry name" value="ORNITHINE CARBAMOYLTRANSFERASE"/>
    <property type="match status" value="1"/>
</dbReference>
<feature type="domain" description="Aspartate/ornithine carbamoyltransferase carbamoyl-P binding" evidence="8">
    <location>
        <begin position="6"/>
        <end position="145"/>
    </location>
</feature>
<dbReference type="InterPro" id="IPR024904">
    <property type="entry name" value="OTCase_ArgI"/>
</dbReference>
<evidence type="ECO:0000256" key="2">
    <source>
        <dbReference type="ARBA" id="ARBA00007805"/>
    </source>
</evidence>
<protein>
    <recommendedName>
        <fullName evidence="3 6">Ornithine carbamoyltransferase</fullName>
        <shortName evidence="6">OTCase</shortName>
        <ecNumber evidence="3 6">2.1.3.3</ecNumber>
    </recommendedName>
</protein>
<feature type="domain" description="Aspartate/ornithine carbamoyltransferase Asp/Orn-binding" evidence="7">
    <location>
        <begin position="154"/>
        <end position="327"/>
    </location>
</feature>
<evidence type="ECO:0000256" key="1">
    <source>
        <dbReference type="ARBA" id="ARBA00003822"/>
    </source>
</evidence>
<dbReference type="InterPro" id="IPR002292">
    <property type="entry name" value="Orn/put_carbamltrans"/>
</dbReference>
<dbReference type="PRINTS" id="PR00102">
    <property type="entry name" value="OTCASE"/>
</dbReference>
<accession>A0ABP9QTD1</accession>
<feature type="binding site" evidence="6">
    <location>
        <position position="317"/>
    </location>
    <ligand>
        <name>carbamoyl phosphate</name>
        <dbReference type="ChEBI" id="CHEBI:58228"/>
    </ligand>
</feature>
<keyword evidence="10" id="KW-1185">Reference proteome</keyword>
<dbReference type="InterPro" id="IPR006130">
    <property type="entry name" value="Asp/Orn_carbamoylTrfase"/>
</dbReference>
<dbReference type="PRINTS" id="PR00100">
    <property type="entry name" value="AOTCASE"/>
</dbReference>
<comment type="subcellular location">
    <subcellularLocation>
        <location evidence="6">Cytoplasm</location>
    </subcellularLocation>
</comment>
<comment type="catalytic activity">
    <reaction evidence="5 6">
        <text>carbamoyl phosphate + L-ornithine = L-citrulline + phosphate + H(+)</text>
        <dbReference type="Rhea" id="RHEA:19513"/>
        <dbReference type="ChEBI" id="CHEBI:15378"/>
        <dbReference type="ChEBI" id="CHEBI:43474"/>
        <dbReference type="ChEBI" id="CHEBI:46911"/>
        <dbReference type="ChEBI" id="CHEBI:57743"/>
        <dbReference type="ChEBI" id="CHEBI:58228"/>
        <dbReference type="EC" id="2.1.3.3"/>
    </reaction>
</comment>
<organism evidence="9 10">
    <name type="scientific">Amycolatopsis dongchuanensis</name>
    <dbReference type="NCBI Taxonomy" id="1070866"/>
    <lineage>
        <taxon>Bacteria</taxon>
        <taxon>Bacillati</taxon>
        <taxon>Actinomycetota</taxon>
        <taxon>Actinomycetes</taxon>
        <taxon>Pseudonocardiales</taxon>
        <taxon>Pseudonocardiaceae</taxon>
        <taxon>Amycolatopsis</taxon>
    </lineage>
</organism>
<dbReference type="EC" id="2.1.3.3" evidence="3 6"/>
<evidence type="ECO:0000259" key="7">
    <source>
        <dbReference type="Pfam" id="PF00185"/>
    </source>
</evidence>
<feature type="binding site" evidence="6">
    <location>
        <begin position="234"/>
        <end position="235"/>
    </location>
    <ligand>
        <name>L-ornithine</name>
        <dbReference type="ChEBI" id="CHEBI:46911"/>
    </ligand>
</feature>
<evidence type="ECO:0000313" key="10">
    <source>
        <dbReference type="Proteomes" id="UP001500192"/>
    </source>
</evidence>
<dbReference type="EMBL" id="BAABIB010000078">
    <property type="protein sequence ID" value="GAA5167203.1"/>
    <property type="molecule type" value="Genomic_DNA"/>
</dbReference>
<feature type="binding site" evidence="6">
    <location>
        <begin position="55"/>
        <end position="58"/>
    </location>
    <ligand>
        <name>carbamoyl phosphate</name>
        <dbReference type="ChEBI" id="CHEBI:58228"/>
    </ligand>
</feature>
<feature type="binding site" evidence="6">
    <location>
        <position position="230"/>
    </location>
    <ligand>
        <name>L-ornithine</name>
        <dbReference type="ChEBI" id="CHEBI:46911"/>
    </ligand>
</feature>
<comment type="caution">
    <text evidence="9">The sequence shown here is derived from an EMBL/GenBank/DDBJ whole genome shotgun (WGS) entry which is preliminary data.</text>
</comment>
<keyword evidence="4 6" id="KW-0808">Transferase</keyword>
<sequence>MNLQGRNLLKETDLSAEEFRYLLDLAGDLRAEKRARVRPLRLAGRTIALVFEKSSTRTLSAFEVAAYDEGAQVTYLGPGDSHLGHKESVRDTAQVLGRMFDGIEFRGSAQEAVETLGAYAGVPVWNGLTDQWHPTQMLADMLTMRDHAGKPLDDVSYCYVGDGRDNVANSLLVTGALLGLDVRICAPPELQPAAGVRELADGLARNSGANTLVTDDLPRAVHGADFVYTDVWLSMGEPEDSWAERIELLLPYQVNAKVLEATGNPHVKFLHCLPALHDRETSVGRKLGERYGLDGLEVTDEVFSSPASVVFDQAENRLHTIKALMVATVA</sequence>
<proteinExistence type="inferred from homology"/>
<evidence type="ECO:0000313" key="9">
    <source>
        <dbReference type="EMBL" id="GAA5167203.1"/>
    </source>
</evidence>
<dbReference type="InterPro" id="IPR006131">
    <property type="entry name" value="Asp_carbamoyltransf_Asp/Orn-bd"/>
</dbReference>
<dbReference type="NCBIfam" id="TIGR00658">
    <property type="entry name" value="orni_carb_tr"/>
    <property type="match status" value="1"/>
</dbReference>
<reference evidence="10" key="1">
    <citation type="journal article" date="2019" name="Int. J. Syst. Evol. Microbiol.">
        <title>The Global Catalogue of Microorganisms (GCM) 10K type strain sequencing project: providing services to taxonomists for standard genome sequencing and annotation.</title>
        <authorList>
            <consortium name="The Broad Institute Genomics Platform"/>
            <consortium name="The Broad Institute Genome Sequencing Center for Infectious Disease"/>
            <person name="Wu L."/>
            <person name="Ma J."/>
        </authorList>
    </citation>
    <scope>NUCLEOTIDE SEQUENCE [LARGE SCALE GENOMIC DNA]</scope>
    <source>
        <strain evidence="10">JCM 18054</strain>
    </source>
</reference>
<feature type="binding site" evidence="6">
    <location>
        <position position="106"/>
    </location>
    <ligand>
        <name>carbamoyl phosphate</name>
        <dbReference type="ChEBI" id="CHEBI:58228"/>
    </ligand>
</feature>
<evidence type="ECO:0000256" key="3">
    <source>
        <dbReference type="ARBA" id="ARBA00013007"/>
    </source>
</evidence>
<comment type="function">
    <text evidence="1">Reversibly catalyzes the transfer of the carbamoyl group from carbamoyl phosphate (CP) to the N(epsilon) atom of ornithine (ORN) to produce L-citrulline.</text>
</comment>
<dbReference type="InterPro" id="IPR036901">
    <property type="entry name" value="Asp/Orn_carbamoylTrfase_sf"/>
</dbReference>
<gene>
    <name evidence="9" type="primary">argF_1</name>
    <name evidence="9" type="ORF">GCM10023214_40910</name>
</gene>
<evidence type="ECO:0000256" key="5">
    <source>
        <dbReference type="ARBA" id="ARBA00048772"/>
    </source>
</evidence>
<dbReference type="PROSITE" id="PS00097">
    <property type="entry name" value="CARBAMOYLTRANSFERASE"/>
    <property type="match status" value="1"/>
</dbReference>
<evidence type="ECO:0000256" key="6">
    <source>
        <dbReference type="HAMAP-Rule" id="MF_01109"/>
    </source>
</evidence>
<evidence type="ECO:0000256" key="4">
    <source>
        <dbReference type="ARBA" id="ARBA00022679"/>
    </source>
</evidence>
<dbReference type="Proteomes" id="UP001500192">
    <property type="component" value="Unassembled WGS sequence"/>
</dbReference>
<dbReference type="RefSeq" id="WP_346054581.1">
    <property type="nucleotide sequence ID" value="NZ_BAABIB010000078.1"/>
</dbReference>
<comment type="caution">
    <text evidence="6">Lacks conserved residue(s) required for the propagation of feature annotation.</text>
</comment>
<name>A0ABP9QTD1_9PSEU</name>
<dbReference type="Pfam" id="PF02729">
    <property type="entry name" value="OTCace_N"/>
    <property type="match status" value="1"/>
</dbReference>
<dbReference type="SUPFAM" id="SSF53671">
    <property type="entry name" value="Aspartate/ornithine carbamoyltransferase"/>
    <property type="match status" value="1"/>
</dbReference>
<evidence type="ECO:0000259" key="8">
    <source>
        <dbReference type="Pfam" id="PF02729"/>
    </source>
</evidence>